<keyword evidence="3" id="KW-1003">Cell membrane</keyword>
<dbReference type="PANTHER" id="PTHR32322">
    <property type="entry name" value="INNER MEMBRANE TRANSPORTER"/>
    <property type="match status" value="1"/>
</dbReference>
<feature type="transmembrane region" description="Helical" evidence="7">
    <location>
        <begin position="70"/>
        <end position="92"/>
    </location>
</feature>
<evidence type="ECO:0000256" key="7">
    <source>
        <dbReference type="SAM" id="Phobius"/>
    </source>
</evidence>
<dbReference type="EMBL" id="CADCVB010000028">
    <property type="protein sequence ID" value="CAA9411814.1"/>
    <property type="molecule type" value="Genomic_DNA"/>
</dbReference>
<keyword evidence="5 7" id="KW-1133">Transmembrane helix</keyword>
<feature type="transmembrane region" description="Helical" evidence="7">
    <location>
        <begin position="179"/>
        <end position="203"/>
    </location>
</feature>
<gene>
    <name evidence="9" type="ORF">AVDCRST_MAG78-438</name>
</gene>
<evidence type="ECO:0000259" key="8">
    <source>
        <dbReference type="Pfam" id="PF00892"/>
    </source>
</evidence>
<feature type="domain" description="EamA" evidence="8">
    <location>
        <begin position="8"/>
        <end position="140"/>
    </location>
</feature>
<accession>A0A6J4PEX0</accession>
<evidence type="ECO:0000256" key="1">
    <source>
        <dbReference type="ARBA" id="ARBA00004651"/>
    </source>
</evidence>
<feature type="transmembrane region" description="Helical" evidence="7">
    <location>
        <begin position="153"/>
        <end position="172"/>
    </location>
</feature>
<proteinExistence type="inferred from homology"/>
<dbReference type="Pfam" id="PF00892">
    <property type="entry name" value="EamA"/>
    <property type="match status" value="2"/>
</dbReference>
<dbReference type="InterPro" id="IPR000620">
    <property type="entry name" value="EamA_dom"/>
</dbReference>
<dbReference type="SUPFAM" id="SSF103481">
    <property type="entry name" value="Multidrug resistance efflux transporter EmrE"/>
    <property type="match status" value="2"/>
</dbReference>
<keyword evidence="6 7" id="KW-0472">Membrane</keyword>
<dbReference type="GO" id="GO:0005886">
    <property type="term" value="C:plasma membrane"/>
    <property type="evidence" value="ECO:0007669"/>
    <property type="project" value="UniProtKB-SubCell"/>
</dbReference>
<feature type="transmembrane region" description="Helical" evidence="7">
    <location>
        <begin position="215"/>
        <end position="234"/>
    </location>
</feature>
<evidence type="ECO:0000256" key="3">
    <source>
        <dbReference type="ARBA" id="ARBA00022475"/>
    </source>
</evidence>
<dbReference type="AlphaFoldDB" id="A0A6J4PEX0"/>
<evidence type="ECO:0000256" key="2">
    <source>
        <dbReference type="ARBA" id="ARBA00007362"/>
    </source>
</evidence>
<reference evidence="9" key="1">
    <citation type="submission" date="2020-02" db="EMBL/GenBank/DDBJ databases">
        <authorList>
            <person name="Meier V. D."/>
        </authorList>
    </citation>
    <scope>NUCLEOTIDE SEQUENCE</scope>
    <source>
        <strain evidence="9">AVDCRST_MAG78</strain>
    </source>
</reference>
<evidence type="ECO:0000256" key="4">
    <source>
        <dbReference type="ARBA" id="ARBA00022692"/>
    </source>
</evidence>
<dbReference type="InterPro" id="IPR050638">
    <property type="entry name" value="AA-Vitamin_Transporters"/>
</dbReference>
<name>A0A6J4PEX0_9ACTN</name>
<dbReference type="Gene3D" id="1.10.3730.20">
    <property type="match status" value="1"/>
</dbReference>
<dbReference type="PANTHER" id="PTHR32322:SF18">
    <property type="entry name" value="S-ADENOSYLMETHIONINE_S-ADENOSYLHOMOCYSTEINE TRANSPORTER"/>
    <property type="match status" value="1"/>
</dbReference>
<comment type="subcellular location">
    <subcellularLocation>
        <location evidence="1">Cell membrane</location>
        <topology evidence="1">Multi-pass membrane protein</topology>
    </subcellularLocation>
</comment>
<sequence>MVLAERRFAILAFVFLILFWSSAFGAIKVSLEYAPPILFAGMRTLLCGAVVTLVALVWGGQANLRRDWPVYLLLAALNVVLFMGLQTLTILYMPSGSAAVVIYLQPILVGLLSYLMLGEQLSAAKIVGLALGFSGVVVVSAGSFSGSSLGTPLGVAFGLASALSWTLGTVYFKRYGERLSTLWAVAVPFSAGGVVLTGLGLVLEPLSEISWTGTYVASFLYAALVGTALAWMLWLGLVSVGEASRVSAYVFFVPLVSVLLGAVFLGEALSPWLLAGGALVVCGIYLVNKQPAK</sequence>
<feature type="transmembrane region" description="Helical" evidence="7">
    <location>
        <begin position="35"/>
        <end position="58"/>
    </location>
</feature>
<feature type="transmembrane region" description="Helical" evidence="7">
    <location>
        <begin position="246"/>
        <end position="265"/>
    </location>
</feature>
<evidence type="ECO:0000256" key="5">
    <source>
        <dbReference type="ARBA" id="ARBA00022989"/>
    </source>
</evidence>
<dbReference type="InterPro" id="IPR037185">
    <property type="entry name" value="EmrE-like"/>
</dbReference>
<evidence type="ECO:0000256" key="6">
    <source>
        <dbReference type="ARBA" id="ARBA00023136"/>
    </source>
</evidence>
<feature type="transmembrane region" description="Helical" evidence="7">
    <location>
        <begin position="271"/>
        <end position="288"/>
    </location>
</feature>
<protein>
    <submittedName>
        <fullName evidence="9">Permease of the drug/metabolite transporter (DMT) superfamily</fullName>
    </submittedName>
</protein>
<keyword evidence="4 7" id="KW-0812">Transmembrane</keyword>
<evidence type="ECO:0000313" key="9">
    <source>
        <dbReference type="EMBL" id="CAA9411814.1"/>
    </source>
</evidence>
<feature type="transmembrane region" description="Helical" evidence="7">
    <location>
        <begin position="98"/>
        <end position="117"/>
    </location>
</feature>
<feature type="domain" description="EamA" evidence="8">
    <location>
        <begin position="153"/>
        <end position="288"/>
    </location>
</feature>
<organism evidence="9">
    <name type="scientific">uncultured Rubrobacteraceae bacterium</name>
    <dbReference type="NCBI Taxonomy" id="349277"/>
    <lineage>
        <taxon>Bacteria</taxon>
        <taxon>Bacillati</taxon>
        <taxon>Actinomycetota</taxon>
        <taxon>Rubrobacteria</taxon>
        <taxon>Rubrobacterales</taxon>
        <taxon>Rubrobacteraceae</taxon>
        <taxon>environmental samples</taxon>
    </lineage>
</organism>
<feature type="transmembrane region" description="Helical" evidence="7">
    <location>
        <begin position="126"/>
        <end position="147"/>
    </location>
</feature>
<comment type="similarity">
    <text evidence="2">Belongs to the EamA transporter family.</text>
</comment>